<dbReference type="PANTHER" id="PTHR43422">
    <property type="entry name" value="THIAMINE THIAZOLE SYNTHASE"/>
    <property type="match status" value="1"/>
</dbReference>
<keyword evidence="1" id="KW-0560">Oxidoreductase</keyword>
<keyword evidence="1" id="KW-0503">Monooxygenase</keyword>
<accession>A0ABZ1EWV9</accession>
<dbReference type="GO" id="GO:0004497">
    <property type="term" value="F:monooxygenase activity"/>
    <property type="evidence" value="ECO:0007669"/>
    <property type="project" value="UniProtKB-KW"/>
</dbReference>
<name>A0ABZ1EWV9_9ACTN</name>
<dbReference type="InterPro" id="IPR036188">
    <property type="entry name" value="FAD/NAD-bd_sf"/>
</dbReference>
<protein>
    <submittedName>
        <fullName evidence="1">FAD-binding monooxygenase</fullName>
    </submittedName>
</protein>
<evidence type="ECO:0000313" key="1">
    <source>
        <dbReference type="EMBL" id="WSB08621.1"/>
    </source>
</evidence>
<proteinExistence type="predicted"/>
<dbReference type="SUPFAM" id="SSF51905">
    <property type="entry name" value="FAD/NAD(P)-binding domain"/>
    <property type="match status" value="1"/>
</dbReference>
<dbReference type="EMBL" id="CP109083">
    <property type="protein sequence ID" value="WSB08621.1"/>
    <property type="molecule type" value="Genomic_DNA"/>
</dbReference>
<dbReference type="Proteomes" id="UP001356428">
    <property type="component" value="Chromosome"/>
</dbReference>
<reference evidence="1 2" key="1">
    <citation type="submission" date="2022-10" db="EMBL/GenBank/DDBJ databases">
        <title>The complete genomes of actinobacterial strains from the NBC collection.</title>
        <authorList>
            <person name="Joergensen T.S."/>
            <person name="Alvarez Arevalo M."/>
            <person name="Sterndorff E.B."/>
            <person name="Faurdal D."/>
            <person name="Vuksanovic O."/>
            <person name="Mourched A.-S."/>
            <person name="Charusanti P."/>
            <person name="Shaw S."/>
            <person name="Blin K."/>
            <person name="Weber T."/>
        </authorList>
    </citation>
    <scope>NUCLEOTIDE SEQUENCE [LARGE SCALE GENOMIC DNA]</scope>
    <source>
        <strain evidence="1 2">NBC 01792</strain>
    </source>
</reference>
<organism evidence="1 2">
    <name type="scientific">Streptomyces cyaneofuscatus</name>
    <dbReference type="NCBI Taxonomy" id="66883"/>
    <lineage>
        <taxon>Bacteria</taxon>
        <taxon>Bacillati</taxon>
        <taxon>Actinomycetota</taxon>
        <taxon>Actinomycetes</taxon>
        <taxon>Kitasatosporales</taxon>
        <taxon>Streptomycetaceae</taxon>
        <taxon>Streptomyces</taxon>
    </lineage>
</organism>
<gene>
    <name evidence="1" type="ORF">OG849_15880</name>
</gene>
<evidence type="ECO:0000313" key="2">
    <source>
        <dbReference type="Proteomes" id="UP001356428"/>
    </source>
</evidence>
<keyword evidence="2" id="KW-1185">Reference proteome</keyword>
<dbReference type="Gene3D" id="3.50.50.60">
    <property type="entry name" value="FAD/NAD(P)-binding domain"/>
    <property type="match status" value="1"/>
</dbReference>
<dbReference type="PANTHER" id="PTHR43422:SF3">
    <property type="entry name" value="THIAMINE THIAZOLE SYNTHASE"/>
    <property type="match status" value="1"/>
</dbReference>
<dbReference type="RefSeq" id="WP_326705019.1">
    <property type="nucleotide sequence ID" value="NZ_CP108861.1"/>
</dbReference>
<sequence length="461" mass="49517">MGIADHNRAVVLGASMAGLLAARVLADSYTEVLVVERDGLEDLTGPDGSPETRRGVPQGRHVHALLARGRHILEELFPGFTDELVTAGAITGDVTGNVRWIMDGHRMPKPHSDMLLLSMSRPFLEQRVRARVRSLPNVRFLERHDVTGLLTAEGGTEDGTENSKAGGKAVVGVSVTEDGTASTLSADLVVDAGGRRSRTPAWLKELGYAEVPEDQMAISVGYATQYYRLPDAVMPDEISIDVVASPELPRGAICAKIDGDRTVVTAYGYLGDYPPSTSAGFLDFLKSLSGTDIYDAVRDHRPLGDPVAYRFPANLRRRYERLPALPDGLLVLGDAVCSFNPVYGQGMTVAALGATVLRDHVTGAQAPDPRAYFADLAARAVDDVWEMTTGADLAFPGVEGDRTEEWQAEQGYVADLLTAATRDHSLLTAYARVVFLVDPPSALAAPEIQEAVRAALAQTDR</sequence>